<reference evidence="1 2" key="1">
    <citation type="submission" date="2023-08" db="EMBL/GenBank/DDBJ databases">
        <title>A Necator americanus chromosomal reference genome.</title>
        <authorList>
            <person name="Ilik V."/>
            <person name="Petrzelkova K.J."/>
            <person name="Pardy F."/>
            <person name="Fuh T."/>
            <person name="Niatou-Singa F.S."/>
            <person name="Gouil Q."/>
            <person name="Baker L."/>
            <person name="Ritchie M.E."/>
            <person name="Jex A.R."/>
            <person name="Gazzola D."/>
            <person name="Li H."/>
            <person name="Toshio Fujiwara R."/>
            <person name="Zhan B."/>
            <person name="Aroian R.V."/>
            <person name="Pafco B."/>
            <person name="Schwarz E.M."/>
        </authorList>
    </citation>
    <scope>NUCLEOTIDE SEQUENCE [LARGE SCALE GENOMIC DNA]</scope>
    <source>
        <strain evidence="1 2">Aroian</strain>
        <tissue evidence="1">Whole animal</tissue>
    </source>
</reference>
<name>A0ABR1CX32_NECAM</name>
<comment type="caution">
    <text evidence="1">The sequence shown here is derived from an EMBL/GenBank/DDBJ whole genome shotgun (WGS) entry which is preliminary data.</text>
</comment>
<accession>A0ABR1CX32</accession>
<proteinExistence type="predicted"/>
<dbReference type="Proteomes" id="UP001303046">
    <property type="component" value="Unassembled WGS sequence"/>
</dbReference>
<keyword evidence="2" id="KW-1185">Reference proteome</keyword>
<organism evidence="1 2">
    <name type="scientific">Necator americanus</name>
    <name type="common">Human hookworm</name>
    <dbReference type="NCBI Taxonomy" id="51031"/>
    <lineage>
        <taxon>Eukaryota</taxon>
        <taxon>Metazoa</taxon>
        <taxon>Ecdysozoa</taxon>
        <taxon>Nematoda</taxon>
        <taxon>Chromadorea</taxon>
        <taxon>Rhabditida</taxon>
        <taxon>Rhabditina</taxon>
        <taxon>Rhabditomorpha</taxon>
        <taxon>Strongyloidea</taxon>
        <taxon>Ancylostomatidae</taxon>
        <taxon>Bunostominae</taxon>
        <taxon>Necator</taxon>
    </lineage>
</organism>
<evidence type="ECO:0000313" key="1">
    <source>
        <dbReference type="EMBL" id="KAK6742866.1"/>
    </source>
</evidence>
<protein>
    <submittedName>
        <fullName evidence="1">Uncharacterized protein</fullName>
    </submittedName>
</protein>
<sequence length="82" mass="9095">MSRLESNCCLYPAPSNVAVYVTAQGLRRLDPTASIHEKSCPSQFEPSALIWYLLLNPLSGDALKTEMKLNERTPGKSQNQNT</sequence>
<gene>
    <name evidence="1" type="primary">Necator_chrIII.g11012</name>
    <name evidence="1" type="ORF">RB195_010247</name>
</gene>
<evidence type="ECO:0000313" key="2">
    <source>
        <dbReference type="Proteomes" id="UP001303046"/>
    </source>
</evidence>
<dbReference type="EMBL" id="JAVFWL010000003">
    <property type="protein sequence ID" value="KAK6742866.1"/>
    <property type="molecule type" value="Genomic_DNA"/>
</dbReference>